<comment type="subcellular location">
    <subcellularLocation>
        <location evidence="1 7">Cell membrane</location>
        <topology evidence="1 7">Multi-pass membrane protein</topology>
    </subcellularLocation>
</comment>
<dbReference type="Proteomes" id="UP000310636">
    <property type="component" value="Unassembled WGS sequence"/>
</dbReference>
<dbReference type="EMBL" id="SSOB01000027">
    <property type="protein sequence ID" value="THF76089.1"/>
    <property type="molecule type" value="Genomic_DNA"/>
</dbReference>
<evidence type="ECO:0000313" key="9">
    <source>
        <dbReference type="EMBL" id="THF76089.1"/>
    </source>
</evidence>
<accession>A0A4S4BTD4</accession>
<dbReference type="Pfam" id="PF00528">
    <property type="entry name" value="BPD_transp_1"/>
    <property type="match status" value="1"/>
</dbReference>
<dbReference type="PANTHER" id="PTHR43744:SF12">
    <property type="entry name" value="ABC TRANSPORTER PERMEASE PROTEIN MG189-RELATED"/>
    <property type="match status" value="1"/>
</dbReference>
<dbReference type="OrthoDB" id="9772609at2"/>
<dbReference type="InterPro" id="IPR035906">
    <property type="entry name" value="MetI-like_sf"/>
</dbReference>
<feature type="transmembrane region" description="Helical" evidence="7">
    <location>
        <begin position="106"/>
        <end position="127"/>
    </location>
</feature>
<keyword evidence="2 7" id="KW-0813">Transport</keyword>
<evidence type="ECO:0000256" key="7">
    <source>
        <dbReference type="RuleBase" id="RU363032"/>
    </source>
</evidence>
<organism evidence="9 10">
    <name type="scientific">Cohnella fermenti</name>
    <dbReference type="NCBI Taxonomy" id="2565925"/>
    <lineage>
        <taxon>Bacteria</taxon>
        <taxon>Bacillati</taxon>
        <taxon>Bacillota</taxon>
        <taxon>Bacilli</taxon>
        <taxon>Bacillales</taxon>
        <taxon>Paenibacillaceae</taxon>
        <taxon>Cohnella</taxon>
    </lineage>
</organism>
<dbReference type="PROSITE" id="PS50928">
    <property type="entry name" value="ABC_TM1"/>
    <property type="match status" value="1"/>
</dbReference>
<keyword evidence="6 7" id="KW-0472">Membrane</keyword>
<keyword evidence="5 7" id="KW-1133">Transmembrane helix</keyword>
<evidence type="ECO:0000259" key="8">
    <source>
        <dbReference type="PROSITE" id="PS50928"/>
    </source>
</evidence>
<dbReference type="RefSeq" id="WP_136371616.1">
    <property type="nucleotide sequence ID" value="NZ_SSOB01000027.1"/>
</dbReference>
<dbReference type="GO" id="GO:0055085">
    <property type="term" value="P:transmembrane transport"/>
    <property type="evidence" value="ECO:0007669"/>
    <property type="project" value="InterPro"/>
</dbReference>
<evidence type="ECO:0000256" key="4">
    <source>
        <dbReference type="ARBA" id="ARBA00022692"/>
    </source>
</evidence>
<name>A0A4S4BTD4_9BACL</name>
<keyword evidence="3" id="KW-1003">Cell membrane</keyword>
<sequence length="277" mass="30989">MSLDRRLMQRLPKLLLLLLFTFVYAYPLFMLLSFSLKNNGSMYANPLGLSGEFHWGNYSEAWSRSNFDVALWNSVTITFISALLILLIGSMAAYPLARRKGKGATLLQGFFVAGLIVPMQLNLIPLFKLLHSLGLSRTPLGVIFLYIAFGMPLTVFLFSGFIRSLPKELEEAARIDGCSGAGIFFRIVLPLMKPIGTTVFILQFLTIWNDFFLPVVFLNTEKLKTVQIAVYSFVGQYANDWSHMFPMIVLSVAPVLALYVFLQKYIIAGIMSGAVKG</sequence>
<evidence type="ECO:0000256" key="1">
    <source>
        <dbReference type="ARBA" id="ARBA00004651"/>
    </source>
</evidence>
<comment type="similarity">
    <text evidence="7">Belongs to the binding-protein-dependent transport system permease family.</text>
</comment>
<feature type="transmembrane region" description="Helical" evidence="7">
    <location>
        <begin position="139"/>
        <end position="162"/>
    </location>
</feature>
<dbReference type="GO" id="GO:0005886">
    <property type="term" value="C:plasma membrane"/>
    <property type="evidence" value="ECO:0007669"/>
    <property type="project" value="UniProtKB-SubCell"/>
</dbReference>
<evidence type="ECO:0000256" key="2">
    <source>
        <dbReference type="ARBA" id="ARBA00022448"/>
    </source>
</evidence>
<dbReference type="CDD" id="cd06261">
    <property type="entry name" value="TM_PBP2"/>
    <property type="match status" value="1"/>
</dbReference>
<proteinExistence type="inferred from homology"/>
<dbReference type="AlphaFoldDB" id="A0A4S4BTD4"/>
<dbReference type="SUPFAM" id="SSF161098">
    <property type="entry name" value="MetI-like"/>
    <property type="match status" value="1"/>
</dbReference>
<gene>
    <name evidence="9" type="ORF">E6C55_20150</name>
</gene>
<comment type="caution">
    <text evidence="9">The sequence shown here is derived from an EMBL/GenBank/DDBJ whole genome shotgun (WGS) entry which is preliminary data.</text>
</comment>
<keyword evidence="10" id="KW-1185">Reference proteome</keyword>
<dbReference type="InterPro" id="IPR000515">
    <property type="entry name" value="MetI-like"/>
</dbReference>
<feature type="transmembrane region" description="Helical" evidence="7">
    <location>
        <begin position="70"/>
        <end position="94"/>
    </location>
</feature>
<dbReference type="PANTHER" id="PTHR43744">
    <property type="entry name" value="ABC TRANSPORTER PERMEASE PROTEIN MG189-RELATED-RELATED"/>
    <property type="match status" value="1"/>
</dbReference>
<evidence type="ECO:0000256" key="5">
    <source>
        <dbReference type="ARBA" id="ARBA00022989"/>
    </source>
</evidence>
<evidence type="ECO:0000256" key="6">
    <source>
        <dbReference type="ARBA" id="ARBA00023136"/>
    </source>
</evidence>
<reference evidence="9 10" key="1">
    <citation type="submission" date="2019-04" db="EMBL/GenBank/DDBJ databases">
        <title>Cohnella sp. nov. isolated from preserved vegetables.</title>
        <authorList>
            <person name="Lin S.-Y."/>
            <person name="Hung M.-H."/>
            <person name="Young C.-C."/>
        </authorList>
    </citation>
    <scope>NUCLEOTIDE SEQUENCE [LARGE SCALE GENOMIC DNA]</scope>
    <source>
        <strain evidence="9 10">CC-MHH1044</strain>
    </source>
</reference>
<protein>
    <submittedName>
        <fullName evidence="9">Carbohydrate ABC transporter permease</fullName>
    </submittedName>
</protein>
<feature type="domain" description="ABC transmembrane type-1" evidence="8">
    <location>
        <begin position="71"/>
        <end position="262"/>
    </location>
</feature>
<dbReference type="Gene3D" id="1.10.3720.10">
    <property type="entry name" value="MetI-like"/>
    <property type="match status" value="1"/>
</dbReference>
<feature type="transmembrane region" description="Helical" evidence="7">
    <location>
        <begin position="183"/>
        <end position="208"/>
    </location>
</feature>
<evidence type="ECO:0000256" key="3">
    <source>
        <dbReference type="ARBA" id="ARBA00022475"/>
    </source>
</evidence>
<keyword evidence="4 7" id="KW-0812">Transmembrane</keyword>
<evidence type="ECO:0000313" key="10">
    <source>
        <dbReference type="Proteomes" id="UP000310636"/>
    </source>
</evidence>
<feature type="transmembrane region" description="Helical" evidence="7">
    <location>
        <begin position="241"/>
        <end position="262"/>
    </location>
</feature>